<dbReference type="KEGG" id="cagg:HYG79_02445"/>
<accession>A0A7H9ALB7</accession>
<reference evidence="2 3" key="1">
    <citation type="journal article" date="2006" name="Int. J. Syst. Evol. Microbiol.">
        <title>Costertonia aggregata gen. nov., sp. nov., a mesophilic marine bacterium of the family Flavobacteriaceae, isolated from a mature biofilm.</title>
        <authorList>
            <person name="Kwon K.K."/>
            <person name="Lee Y.K."/>
            <person name="Lee H.K."/>
        </authorList>
    </citation>
    <scope>NUCLEOTIDE SEQUENCE [LARGE SCALE GENOMIC DNA]</scope>
    <source>
        <strain evidence="2 3">KCCM 42265</strain>
    </source>
</reference>
<keyword evidence="1" id="KW-0472">Membrane</keyword>
<dbReference type="AlphaFoldDB" id="A0A7H9ALB7"/>
<proteinExistence type="predicted"/>
<organism evidence="2 3">
    <name type="scientific">Costertonia aggregata</name>
    <dbReference type="NCBI Taxonomy" id="343403"/>
    <lineage>
        <taxon>Bacteria</taxon>
        <taxon>Pseudomonadati</taxon>
        <taxon>Bacteroidota</taxon>
        <taxon>Flavobacteriia</taxon>
        <taxon>Flavobacteriales</taxon>
        <taxon>Flavobacteriaceae</taxon>
        <taxon>Costertonia</taxon>
    </lineage>
</organism>
<dbReference type="RefSeq" id="WP_179240583.1">
    <property type="nucleotide sequence ID" value="NZ_CP058595.1"/>
</dbReference>
<evidence type="ECO:0000313" key="2">
    <source>
        <dbReference type="EMBL" id="QLG44248.1"/>
    </source>
</evidence>
<keyword evidence="1" id="KW-0812">Transmembrane</keyword>
<protein>
    <submittedName>
        <fullName evidence="2">Helix-hairpin-helix domain-containing protein</fullName>
    </submittedName>
</protein>
<dbReference type="Pfam" id="PF12836">
    <property type="entry name" value="HHH_3"/>
    <property type="match status" value="2"/>
</dbReference>
<gene>
    <name evidence="2" type="ORF">HYG79_02445</name>
</gene>
<sequence length="297" mass="34366">MKNFKSHFKFNTQERSGIFFLLLIIVFLQTCYFLYNSLSPKLSAPSFSLDKETQTTIDALKQIALEEDSVRIYPFNPNFISDYKGYTMGLSPKEIDRLHSYREQGKYVNSPKEFQDITLVSDSLLAIISPYFKFPEWTQNNRKTAYENSNVETKLDKKENSNIKIKDLNSVTAEELKLVNGIGEKLSARIIKFRDRLGGFLIDEQLYDVYGLEPEVVEGTLKYFKVLNAPEIEKIYIDTATVEELSKLVYLQKWVAESIVNYRNLNGSITSFDELSKIEGFPSERIDRIALYLSLKK</sequence>
<dbReference type="EMBL" id="CP058595">
    <property type="protein sequence ID" value="QLG44248.1"/>
    <property type="molecule type" value="Genomic_DNA"/>
</dbReference>
<dbReference type="GO" id="GO:0015628">
    <property type="term" value="P:protein secretion by the type II secretion system"/>
    <property type="evidence" value="ECO:0007669"/>
    <property type="project" value="TreeGrafter"/>
</dbReference>
<dbReference type="PANTHER" id="PTHR21180:SF32">
    <property type="entry name" value="ENDONUCLEASE_EXONUCLEASE_PHOSPHATASE FAMILY DOMAIN-CONTAINING PROTEIN 1"/>
    <property type="match status" value="1"/>
</dbReference>
<dbReference type="PANTHER" id="PTHR21180">
    <property type="entry name" value="ENDONUCLEASE/EXONUCLEASE/PHOSPHATASE FAMILY DOMAIN-CONTAINING PROTEIN 1"/>
    <property type="match status" value="1"/>
</dbReference>
<feature type="transmembrane region" description="Helical" evidence="1">
    <location>
        <begin position="16"/>
        <end position="35"/>
    </location>
</feature>
<dbReference type="Proteomes" id="UP000509302">
    <property type="component" value="Chromosome"/>
</dbReference>
<dbReference type="SUPFAM" id="SSF47781">
    <property type="entry name" value="RuvA domain 2-like"/>
    <property type="match status" value="2"/>
</dbReference>
<dbReference type="GO" id="GO:0015627">
    <property type="term" value="C:type II protein secretion system complex"/>
    <property type="evidence" value="ECO:0007669"/>
    <property type="project" value="TreeGrafter"/>
</dbReference>
<evidence type="ECO:0000313" key="3">
    <source>
        <dbReference type="Proteomes" id="UP000509302"/>
    </source>
</evidence>
<evidence type="ECO:0000256" key="1">
    <source>
        <dbReference type="SAM" id="Phobius"/>
    </source>
</evidence>
<name>A0A7H9ALB7_9FLAO</name>
<keyword evidence="1" id="KW-1133">Transmembrane helix</keyword>
<dbReference type="InterPro" id="IPR051675">
    <property type="entry name" value="Endo/Exo/Phosphatase_dom_1"/>
</dbReference>
<dbReference type="Gene3D" id="1.10.150.280">
    <property type="entry name" value="AF1531-like domain"/>
    <property type="match status" value="2"/>
</dbReference>
<keyword evidence="3" id="KW-1185">Reference proteome</keyword>
<dbReference type="InterPro" id="IPR010994">
    <property type="entry name" value="RuvA_2-like"/>
</dbReference>